<organism evidence="1 2">
    <name type="scientific">Schinkia azotoformans MEV2011</name>
    <dbReference type="NCBI Taxonomy" id="1348973"/>
    <lineage>
        <taxon>Bacteria</taxon>
        <taxon>Bacillati</taxon>
        <taxon>Bacillota</taxon>
        <taxon>Bacilli</taxon>
        <taxon>Bacillales</taxon>
        <taxon>Bacillaceae</taxon>
        <taxon>Calidifontibacillus/Schinkia group</taxon>
        <taxon>Schinkia</taxon>
    </lineage>
</organism>
<evidence type="ECO:0000313" key="1">
    <source>
        <dbReference type="EMBL" id="KEF39253.1"/>
    </source>
</evidence>
<dbReference type="RefSeq" id="WP_035194731.1">
    <property type="nucleotide sequence ID" value="NZ_JJRY01000004.1"/>
</dbReference>
<dbReference type="Proteomes" id="UP000027936">
    <property type="component" value="Unassembled WGS sequence"/>
</dbReference>
<dbReference type="AlphaFoldDB" id="A0A072NQT0"/>
<proteinExistence type="predicted"/>
<dbReference type="PATRIC" id="fig|1348973.3.peg.1606"/>
<evidence type="ECO:0000313" key="2">
    <source>
        <dbReference type="Proteomes" id="UP000027936"/>
    </source>
</evidence>
<reference evidence="1 2" key="1">
    <citation type="submission" date="2014-04" db="EMBL/GenBank/DDBJ databases">
        <title>Draft genome sequence of Bacillus azotoformans MEV2011, a (co-) denitrifying strain unable to grow in the presence of oxygen.</title>
        <authorList>
            <person name="Nielsen M."/>
            <person name="Schreiber L."/>
            <person name="Finster K."/>
            <person name="Schramm A."/>
        </authorList>
    </citation>
    <scope>NUCLEOTIDE SEQUENCE [LARGE SCALE GENOMIC DNA]</scope>
    <source>
        <strain evidence="1 2">MEV2011</strain>
    </source>
</reference>
<accession>A0A072NQT0</accession>
<dbReference type="EMBL" id="JJRY01000004">
    <property type="protein sequence ID" value="KEF39253.1"/>
    <property type="molecule type" value="Genomic_DNA"/>
</dbReference>
<dbReference type="OrthoDB" id="2886521at2"/>
<protein>
    <submittedName>
        <fullName evidence="1">Uncharacterized protein</fullName>
    </submittedName>
</protein>
<name>A0A072NQT0_SCHAZ</name>
<gene>
    <name evidence="1" type="ORF">M670_01646</name>
</gene>
<sequence length="94" mass="11399">MVIQNLVNTKQYFVNETKMNYFVVYEKFEKVKAFFKDKYIEEWNAGTEELIHIFYANSKSDSVRSLRSFKLNQEKMSIEDTLQTIKQEHKEIFK</sequence>
<comment type="caution">
    <text evidence="1">The sequence shown here is derived from an EMBL/GenBank/DDBJ whole genome shotgun (WGS) entry which is preliminary data.</text>
</comment>